<dbReference type="Proteomes" id="UP000217895">
    <property type="component" value="Chromosome"/>
</dbReference>
<accession>A0A1Z4JBU1</accession>
<sequence>MLLNIFSESIPMPHRRENKYLRPPAGYTPPTDPHQQAIRPPIGGVIPSHDLMVPPPIVTTPPPGYLSYEIKPPIGGVAIQPSYLPPIGSEPSTLVPSASVQPPIGAEPIECCSFAPPIGSEPSTLIPSAPIQPPTGAHAATLIPSYQIQPPIGGAPMPYRTP</sequence>
<protein>
    <submittedName>
        <fullName evidence="1">Uncharacterized protein</fullName>
    </submittedName>
</protein>
<evidence type="ECO:0000313" key="2">
    <source>
        <dbReference type="Proteomes" id="UP000217895"/>
    </source>
</evidence>
<organism evidence="1 2">
    <name type="scientific">Leptolyngbya boryana NIES-2135</name>
    <dbReference type="NCBI Taxonomy" id="1973484"/>
    <lineage>
        <taxon>Bacteria</taxon>
        <taxon>Bacillati</taxon>
        <taxon>Cyanobacteriota</taxon>
        <taxon>Cyanophyceae</taxon>
        <taxon>Leptolyngbyales</taxon>
        <taxon>Leptolyngbyaceae</taxon>
        <taxon>Leptolyngbya group</taxon>
        <taxon>Leptolyngbya</taxon>
    </lineage>
</organism>
<reference evidence="1 2" key="1">
    <citation type="submission" date="2017-06" db="EMBL/GenBank/DDBJ databases">
        <title>Genome sequencing of cyanobaciteial culture collection at National Institute for Environmental Studies (NIES).</title>
        <authorList>
            <person name="Hirose Y."/>
            <person name="Shimura Y."/>
            <person name="Fujisawa T."/>
            <person name="Nakamura Y."/>
            <person name="Kawachi M."/>
        </authorList>
    </citation>
    <scope>NUCLEOTIDE SEQUENCE [LARGE SCALE GENOMIC DNA]</scope>
    <source>
        <strain evidence="1 2">NIES-2135</strain>
    </source>
</reference>
<gene>
    <name evidence="1" type="ORF">NIES2135_10450</name>
</gene>
<keyword evidence="2" id="KW-1185">Reference proteome</keyword>
<dbReference type="AlphaFoldDB" id="A0A1Z4JBU1"/>
<dbReference type="EMBL" id="AP018203">
    <property type="protein sequence ID" value="BAY54229.1"/>
    <property type="molecule type" value="Genomic_DNA"/>
</dbReference>
<name>A0A1Z4JBU1_LEPBY</name>
<proteinExistence type="predicted"/>
<evidence type="ECO:0000313" key="1">
    <source>
        <dbReference type="EMBL" id="BAY54229.1"/>
    </source>
</evidence>